<dbReference type="PROSITE" id="PS50102">
    <property type="entry name" value="RRM"/>
    <property type="match status" value="1"/>
</dbReference>
<feature type="domain" description="RRM" evidence="5">
    <location>
        <begin position="110"/>
        <end position="196"/>
    </location>
</feature>
<reference evidence="7" key="1">
    <citation type="journal article" date="2020" name="Nat. Commun.">
        <title>Genome sequence of the cluster root forming white lupin.</title>
        <authorList>
            <person name="Hufnagel B."/>
            <person name="Marques A."/>
            <person name="Soriano A."/>
            <person name="Marques L."/>
            <person name="Divol F."/>
            <person name="Doumas P."/>
            <person name="Sallet E."/>
            <person name="Mancinotti D."/>
            <person name="Carrere S."/>
            <person name="Marande W."/>
            <person name="Arribat S."/>
            <person name="Keller J."/>
            <person name="Huneau C."/>
            <person name="Blein T."/>
            <person name="Aime D."/>
            <person name="Laguerre M."/>
            <person name="Taylor J."/>
            <person name="Schubert V."/>
            <person name="Nelson M."/>
            <person name="Geu-Flores F."/>
            <person name="Crespi M."/>
            <person name="Gallardo-Guerrero K."/>
            <person name="Delaux P.-M."/>
            <person name="Salse J."/>
            <person name="Berges H."/>
            <person name="Guyot R."/>
            <person name="Gouzy J."/>
            <person name="Peret B."/>
        </authorList>
    </citation>
    <scope>NUCLEOTIDE SEQUENCE [LARGE SCALE GENOMIC DNA]</scope>
    <source>
        <strain evidence="7">cv. Amiga</strain>
    </source>
</reference>
<dbReference type="GO" id="GO:0008270">
    <property type="term" value="F:zinc ion binding"/>
    <property type="evidence" value="ECO:0007669"/>
    <property type="project" value="UniProtKB-KW"/>
</dbReference>
<accession>A0A6A4R498</accession>
<dbReference type="Pfam" id="PF14570">
    <property type="entry name" value="zf-RING_4"/>
    <property type="match status" value="1"/>
</dbReference>
<protein>
    <submittedName>
        <fullName evidence="6">Putative transcription factor C2H2 family</fullName>
    </submittedName>
</protein>
<gene>
    <name evidence="6" type="ORF">Lalb_Chr01g0004061</name>
</gene>
<dbReference type="SUPFAM" id="SSF54928">
    <property type="entry name" value="RNA-binding domain, RBD"/>
    <property type="match status" value="1"/>
</dbReference>
<keyword evidence="1" id="KW-0862">Zinc</keyword>
<dbReference type="CDD" id="cd12438">
    <property type="entry name" value="RRM_CNOT4"/>
    <property type="match status" value="1"/>
</dbReference>
<dbReference type="GO" id="GO:0016567">
    <property type="term" value="P:protein ubiquitination"/>
    <property type="evidence" value="ECO:0007669"/>
    <property type="project" value="TreeGrafter"/>
</dbReference>
<dbReference type="Gene3D" id="3.30.40.10">
    <property type="entry name" value="Zinc/RING finger domain, C3HC4 (zinc finger)"/>
    <property type="match status" value="1"/>
</dbReference>
<proteinExistence type="predicted"/>
<dbReference type="GO" id="GO:0030014">
    <property type="term" value="C:CCR4-NOT complex"/>
    <property type="evidence" value="ECO:0007669"/>
    <property type="project" value="InterPro"/>
</dbReference>
<dbReference type="SMART" id="SM00361">
    <property type="entry name" value="RRM_1"/>
    <property type="match status" value="1"/>
</dbReference>
<dbReference type="InterPro" id="IPR012677">
    <property type="entry name" value="Nucleotide-bd_a/b_plait_sf"/>
</dbReference>
<dbReference type="AlphaFoldDB" id="A0A6A4R498"/>
<dbReference type="EMBL" id="WOCE01000001">
    <property type="protein sequence ID" value="KAE9620533.1"/>
    <property type="molecule type" value="Genomic_DNA"/>
</dbReference>
<dbReference type="InterPro" id="IPR035979">
    <property type="entry name" value="RBD_domain_sf"/>
</dbReference>
<dbReference type="CDD" id="cd16618">
    <property type="entry name" value="mRING-HC-C4C4_CNOT4"/>
    <property type="match status" value="1"/>
</dbReference>
<dbReference type="FunFam" id="3.30.70.330:FF:000161">
    <property type="entry name" value="RNA binding (RRM/RBD/RNP motifs) family protein"/>
    <property type="match status" value="1"/>
</dbReference>
<evidence type="ECO:0000313" key="6">
    <source>
        <dbReference type="EMBL" id="KAE9620533.1"/>
    </source>
</evidence>
<comment type="caution">
    <text evidence="6">The sequence shown here is derived from an EMBL/GenBank/DDBJ whole genome shotgun (WGS) entry which is preliminary data.</text>
</comment>
<evidence type="ECO:0000259" key="4">
    <source>
        <dbReference type="PROSITE" id="PS50089"/>
    </source>
</evidence>
<dbReference type="Proteomes" id="UP000447434">
    <property type="component" value="Chromosome 1"/>
</dbReference>
<keyword evidence="1" id="KW-0479">Metal-binding</keyword>
<keyword evidence="2" id="KW-0694">RNA-binding</keyword>
<feature type="domain" description="RING-type" evidence="4">
    <location>
        <begin position="9"/>
        <end position="57"/>
    </location>
</feature>
<dbReference type="PANTHER" id="PTHR12603">
    <property type="entry name" value="CCR4-NOT TRANSCRIPTION COMPLEX RELATED"/>
    <property type="match status" value="1"/>
</dbReference>
<dbReference type="InterPro" id="IPR003954">
    <property type="entry name" value="RRM_euk-type"/>
</dbReference>
<dbReference type="OrthoDB" id="1923159at2759"/>
<dbReference type="PANTHER" id="PTHR12603:SF36">
    <property type="entry name" value="RNA BINDING (RRM_RBD_RNP MOTIFS) FAMILY PROTEIN"/>
    <property type="match status" value="1"/>
</dbReference>
<feature type="region of interest" description="Disordered" evidence="3">
    <location>
        <begin position="418"/>
        <end position="453"/>
    </location>
</feature>
<dbReference type="InterPro" id="IPR039780">
    <property type="entry name" value="Mot2"/>
</dbReference>
<evidence type="ECO:0000256" key="2">
    <source>
        <dbReference type="PROSITE-ProRule" id="PRU00176"/>
    </source>
</evidence>
<dbReference type="GO" id="GO:0004842">
    <property type="term" value="F:ubiquitin-protein transferase activity"/>
    <property type="evidence" value="ECO:0007669"/>
    <property type="project" value="InterPro"/>
</dbReference>
<dbReference type="InterPro" id="IPR034261">
    <property type="entry name" value="CNOT4_RRM"/>
</dbReference>
<dbReference type="InterPro" id="IPR000504">
    <property type="entry name" value="RRM_dom"/>
</dbReference>
<dbReference type="InterPro" id="IPR039515">
    <property type="entry name" value="NOT4_mRING-HC-C4C4"/>
</dbReference>
<dbReference type="InterPro" id="IPR001841">
    <property type="entry name" value="Znf_RING"/>
</dbReference>
<evidence type="ECO:0000256" key="3">
    <source>
        <dbReference type="SAM" id="MobiDB-lite"/>
    </source>
</evidence>
<keyword evidence="1" id="KW-0863">Zinc-finger</keyword>
<keyword evidence="7" id="KW-1185">Reference proteome</keyword>
<evidence type="ECO:0000256" key="1">
    <source>
        <dbReference type="PROSITE-ProRule" id="PRU00175"/>
    </source>
</evidence>
<dbReference type="PROSITE" id="PS50089">
    <property type="entry name" value="ZF_RING_2"/>
    <property type="match status" value="1"/>
</dbReference>
<dbReference type="GO" id="GO:0003723">
    <property type="term" value="F:RNA binding"/>
    <property type="evidence" value="ECO:0007669"/>
    <property type="project" value="UniProtKB-UniRule"/>
</dbReference>
<dbReference type="Gene3D" id="3.30.70.330">
    <property type="match status" value="1"/>
</dbReference>
<evidence type="ECO:0000259" key="5">
    <source>
        <dbReference type="PROSITE" id="PS50102"/>
    </source>
</evidence>
<dbReference type="InterPro" id="IPR013083">
    <property type="entry name" value="Znf_RING/FYVE/PHD"/>
</dbReference>
<feature type="compositionally biased region" description="Polar residues" evidence="3">
    <location>
        <begin position="427"/>
        <end position="439"/>
    </location>
</feature>
<dbReference type="SUPFAM" id="SSF57850">
    <property type="entry name" value="RING/U-box"/>
    <property type="match status" value="1"/>
</dbReference>
<evidence type="ECO:0000313" key="7">
    <source>
        <dbReference type="Proteomes" id="UP000447434"/>
    </source>
</evidence>
<organism evidence="6 7">
    <name type="scientific">Lupinus albus</name>
    <name type="common">White lupine</name>
    <name type="synonym">Lupinus termis</name>
    <dbReference type="NCBI Taxonomy" id="3870"/>
    <lineage>
        <taxon>Eukaryota</taxon>
        <taxon>Viridiplantae</taxon>
        <taxon>Streptophyta</taxon>
        <taxon>Embryophyta</taxon>
        <taxon>Tracheophyta</taxon>
        <taxon>Spermatophyta</taxon>
        <taxon>Magnoliopsida</taxon>
        <taxon>eudicotyledons</taxon>
        <taxon>Gunneridae</taxon>
        <taxon>Pentapetalae</taxon>
        <taxon>rosids</taxon>
        <taxon>fabids</taxon>
        <taxon>Fabales</taxon>
        <taxon>Fabaceae</taxon>
        <taxon>Papilionoideae</taxon>
        <taxon>50 kb inversion clade</taxon>
        <taxon>genistoids sensu lato</taxon>
        <taxon>core genistoids</taxon>
        <taxon>Genisteae</taxon>
        <taxon>Lupinus</taxon>
    </lineage>
</organism>
<name>A0A6A4R498_LUPAL</name>
<sequence length="1029" mass="113301">MSDQGEKTCPLCAEEMDLTDQQLKPCKCGYEICVWCWHHIMDMAEKGDTEGRCPACRSAYDKEKIVGMASNCDRLANEISVEKRTKNQKAKSKSPDGRKQLNSVRVIQRNLVYIVGLSLTLGDEDLLQRREYFGQYGKVLKVSMSRTTAGVIQQFLNDTCSVYITYSKEYEAIRCIQNVHGFILEGKPLRACFGTTKYCHAWLRNVPCNNPDCLYLHEIGSQEDSFSKDEVISEYTRSRVQQVTGATINMQRRSGNVLPPPMDDSVNNFSGKPIMESAASNSVSTVRDSPLNGMYRRPVTLPASAAWGMQATNCQSPAGVLSHPNGQFKPKPDTISSRLDFSSVVAGTIQSPVLRSDVTKREHSGDGNPSMMPRVKNELLKPGKHYNSMDTVASAGDKISASDNSHVPVNLNGKLSSKLLPQDSDRGSCTTANTVNSPDLTGKLHSSDPEEGITTSNEEIHVLSCELSSINIDRNALNELCCISNPSSPPPDDVLIKPPQIQGSQYSADQFRDVIITDGAVKAATSDNGVRSSREQSEWRLDSYSQVLSNTAEVEDDVTSFDNQRLKDPEVVCHSSLPDSTSFLHVSNHSTPRILQHVEPFTVVNAGSLYADERVGDESLSHPSSLSCNGHPKKLVSGSSYGLPHDKRSDQSIARLVTEVGNAGHDAPMDKGESCIISNILSMDSDAWDDSLKSPHNLAKLLGDNTDNQSGPLKKSSSWKVQSNNHSRFSFARQEEPKIQNFDVQPSHTVSHQQPKCRSFIQDFAERDLYTDKLGIANGFRTSNFDEAENIGSGLFVASSHKLSAFSRAQVSSPPGFSVPSRPPPPGFSSHERVEQAFVSISGNSLLDHSPLRNSYQIPSAGNIGSIGDVEFMDPAILAVGKGRYQGALNTSAMDMRSNLMPQLNNFENEARLQLLLERSLSPQQNLRYPEIGNTFPQISDSYGISSRLDQQVNNLTPFPQMSLQQSANAVLSNGQWDGWNEVHSRNSLEVAELLRNGRLGFNKFFSGHDDSKYRMPNSGDLYSRKFGM</sequence>